<protein>
    <recommendedName>
        <fullName evidence="2">RNase H type-1 domain-containing protein</fullName>
    </recommendedName>
</protein>
<accession>A0A0C9Z1K4</accession>
<organism evidence="3 4">
    <name type="scientific">Suillus luteus UH-Slu-Lm8-n1</name>
    <dbReference type="NCBI Taxonomy" id="930992"/>
    <lineage>
        <taxon>Eukaryota</taxon>
        <taxon>Fungi</taxon>
        <taxon>Dikarya</taxon>
        <taxon>Basidiomycota</taxon>
        <taxon>Agaricomycotina</taxon>
        <taxon>Agaricomycetes</taxon>
        <taxon>Agaricomycetidae</taxon>
        <taxon>Boletales</taxon>
        <taxon>Suillineae</taxon>
        <taxon>Suillaceae</taxon>
        <taxon>Suillus</taxon>
    </lineage>
</organism>
<keyword evidence="4" id="KW-1185">Reference proteome</keyword>
<dbReference type="OrthoDB" id="3265515at2759"/>
<feature type="region of interest" description="Disordered" evidence="1">
    <location>
        <begin position="1"/>
        <end position="54"/>
    </location>
</feature>
<gene>
    <name evidence="3" type="ORF">CY34DRAFT_103350</name>
</gene>
<dbReference type="EMBL" id="KN837057">
    <property type="protein sequence ID" value="KIK31390.1"/>
    <property type="molecule type" value="Genomic_DNA"/>
</dbReference>
<dbReference type="InterPro" id="IPR012337">
    <property type="entry name" value="RNaseH-like_sf"/>
</dbReference>
<dbReference type="GO" id="GO:0003676">
    <property type="term" value="F:nucleic acid binding"/>
    <property type="evidence" value="ECO:0007669"/>
    <property type="project" value="InterPro"/>
</dbReference>
<evidence type="ECO:0000256" key="1">
    <source>
        <dbReference type="SAM" id="MobiDB-lite"/>
    </source>
</evidence>
<proteinExistence type="predicted"/>
<evidence type="ECO:0000313" key="4">
    <source>
        <dbReference type="Proteomes" id="UP000054485"/>
    </source>
</evidence>
<dbReference type="Proteomes" id="UP000054485">
    <property type="component" value="Unassembled WGS sequence"/>
</dbReference>
<feature type="non-terminal residue" evidence="3">
    <location>
        <position position="107"/>
    </location>
</feature>
<dbReference type="HOGENOM" id="CLU_164205_1_1_1"/>
<dbReference type="GO" id="GO:0004523">
    <property type="term" value="F:RNA-DNA hybrid ribonuclease activity"/>
    <property type="evidence" value="ECO:0007669"/>
    <property type="project" value="InterPro"/>
</dbReference>
<evidence type="ECO:0000313" key="3">
    <source>
        <dbReference type="EMBL" id="KIK31390.1"/>
    </source>
</evidence>
<dbReference type="PROSITE" id="PS50879">
    <property type="entry name" value="RNASE_H_1"/>
    <property type="match status" value="1"/>
</dbReference>
<dbReference type="InterPro" id="IPR036397">
    <property type="entry name" value="RNaseH_sf"/>
</dbReference>
<sequence>MTRQLAKQRRDNGDFDLTLRWIPGHEGVQGNEHADQEAKKAANGQHQNSPNQELPQYLRNGQLLCSAAALKAAHKNKSRAHWKTIWEKSPRYARTRTIDPSMPSSNF</sequence>
<dbReference type="SUPFAM" id="SSF53098">
    <property type="entry name" value="Ribonuclease H-like"/>
    <property type="match status" value="1"/>
</dbReference>
<evidence type="ECO:0000259" key="2">
    <source>
        <dbReference type="PROSITE" id="PS50879"/>
    </source>
</evidence>
<feature type="domain" description="RNase H type-1" evidence="2">
    <location>
        <begin position="1"/>
        <end position="43"/>
    </location>
</feature>
<reference evidence="3 4" key="1">
    <citation type="submission" date="2014-04" db="EMBL/GenBank/DDBJ databases">
        <authorList>
            <consortium name="DOE Joint Genome Institute"/>
            <person name="Kuo A."/>
            <person name="Ruytinx J."/>
            <person name="Rineau F."/>
            <person name="Colpaert J."/>
            <person name="Kohler A."/>
            <person name="Nagy L.G."/>
            <person name="Floudas D."/>
            <person name="Copeland A."/>
            <person name="Barry K.W."/>
            <person name="Cichocki N."/>
            <person name="Veneault-Fourrey C."/>
            <person name="LaButti K."/>
            <person name="Lindquist E.A."/>
            <person name="Lipzen A."/>
            <person name="Lundell T."/>
            <person name="Morin E."/>
            <person name="Murat C."/>
            <person name="Sun H."/>
            <person name="Tunlid A."/>
            <person name="Henrissat B."/>
            <person name="Grigoriev I.V."/>
            <person name="Hibbett D.S."/>
            <person name="Martin F."/>
            <person name="Nordberg H.P."/>
            <person name="Cantor M.N."/>
            <person name="Hua S.X."/>
        </authorList>
    </citation>
    <scope>NUCLEOTIDE SEQUENCE [LARGE SCALE GENOMIC DNA]</scope>
    <source>
        <strain evidence="3 4">UH-Slu-Lm8-n1</strain>
    </source>
</reference>
<reference evidence="4" key="2">
    <citation type="submission" date="2015-01" db="EMBL/GenBank/DDBJ databases">
        <title>Evolutionary Origins and Diversification of the Mycorrhizal Mutualists.</title>
        <authorList>
            <consortium name="DOE Joint Genome Institute"/>
            <consortium name="Mycorrhizal Genomics Consortium"/>
            <person name="Kohler A."/>
            <person name="Kuo A."/>
            <person name="Nagy L.G."/>
            <person name="Floudas D."/>
            <person name="Copeland A."/>
            <person name="Barry K.W."/>
            <person name="Cichocki N."/>
            <person name="Veneault-Fourrey C."/>
            <person name="LaButti K."/>
            <person name="Lindquist E.A."/>
            <person name="Lipzen A."/>
            <person name="Lundell T."/>
            <person name="Morin E."/>
            <person name="Murat C."/>
            <person name="Riley R."/>
            <person name="Ohm R."/>
            <person name="Sun H."/>
            <person name="Tunlid A."/>
            <person name="Henrissat B."/>
            <person name="Grigoriev I.V."/>
            <person name="Hibbett D.S."/>
            <person name="Martin F."/>
        </authorList>
    </citation>
    <scope>NUCLEOTIDE SEQUENCE [LARGE SCALE GENOMIC DNA]</scope>
    <source>
        <strain evidence="4">UH-Slu-Lm8-n1</strain>
    </source>
</reference>
<feature type="compositionally biased region" description="Polar residues" evidence="1">
    <location>
        <begin position="44"/>
        <end position="54"/>
    </location>
</feature>
<dbReference type="STRING" id="930992.A0A0C9Z1K4"/>
<dbReference type="Gene3D" id="3.30.420.10">
    <property type="entry name" value="Ribonuclease H-like superfamily/Ribonuclease H"/>
    <property type="match status" value="1"/>
</dbReference>
<dbReference type="AlphaFoldDB" id="A0A0C9Z1K4"/>
<name>A0A0C9Z1K4_9AGAM</name>
<dbReference type="InterPro" id="IPR002156">
    <property type="entry name" value="RNaseH_domain"/>
</dbReference>
<dbReference type="InParanoid" id="A0A0C9Z1K4"/>